<dbReference type="InterPro" id="IPR022956">
    <property type="entry name" value="Beta_hexosaminidase_bac"/>
</dbReference>
<dbReference type="InterPro" id="IPR050226">
    <property type="entry name" value="NagZ_Beta-hexosaminidase"/>
</dbReference>
<feature type="binding site" evidence="10">
    <location>
        <position position="137"/>
    </location>
    <ligand>
        <name>substrate</name>
    </ligand>
</feature>
<keyword evidence="5 10" id="KW-0133">Cell shape</keyword>
<sequence>MLGPLLVGIEGLELTREERQLLAHPLIGGVILFARNYSDPEQLVRLTAEVKVIKEPRLMIAVDQEGGRVQRFKKGFSAIAAMARLGEHYQKDAAAALLEAIDVGWLLASELLSCGVDFSFTPVLDLRDDASQVIGQRAFSNRPDIVAALGKNLMQGMQRAGMVAAVGKHYPGHGGVIEDSHITLPIDKRSFSEIWQKDLIPFQKMIKAGLAGVMASHVVYSQIDEASAGYSQYWLNVILRQQLGFKGLVFSDDLGMGAAFHQGDAVARVRSALQAGCDMALLCNEREDVLSVINTLSVTTDLTAKIQNFYGHSSFGTLADLQQDAQYQQTLKHVQAAQLCTT</sequence>
<keyword evidence="2 10" id="KW-0963">Cytoplasm</keyword>
<comment type="pathway">
    <text evidence="10">Cell wall biogenesis; peptidoglycan recycling.</text>
</comment>
<feature type="active site" description="Nucleophile" evidence="10">
    <location>
        <position position="252"/>
    </location>
</feature>
<gene>
    <name evidence="10" type="primary">nagZ</name>
    <name evidence="12" type="ORF">BGC07_01975</name>
</gene>
<feature type="site" description="Important for catalytic activity" evidence="10">
    <location>
        <position position="179"/>
    </location>
</feature>
<keyword evidence="3 10" id="KW-0132">Cell division</keyword>
<feature type="binding site" evidence="10">
    <location>
        <position position="71"/>
    </location>
    <ligand>
        <name>substrate</name>
    </ligand>
</feature>
<evidence type="ECO:0000256" key="5">
    <source>
        <dbReference type="ARBA" id="ARBA00022960"/>
    </source>
</evidence>
<comment type="similarity">
    <text evidence="10">Belongs to the glycosyl hydrolase 3 family. NagZ subfamily.</text>
</comment>
<evidence type="ECO:0000313" key="13">
    <source>
        <dbReference type="Proteomes" id="UP000094329"/>
    </source>
</evidence>
<evidence type="ECO:0000256" key="4">
    <source>
        <dbReference type="ARBA" id="ARBA00022801"/>
    </source>
</evidence>
<dbReference type="SUPFAM" id="SSF51445">
    <property type="entry name" value="(Trans)glycosidases"/>
    <property type="match status" value="1"/>
</dbReference>
<organism evidence="12 13">
    <name type="scientific">Piscirickettsia litoralis</name>
    <dbReference type="NCBI Taxonomy" id="1891921"/>
    <lineage>
        <taxon>Bacteria</taxon>
        <taxon>Pseudomonadati</taxon>
        <taxon>Pseudomonadota</taxon>
        <taxon>Gammaproteobacteria</taxon>
        <taxon>Thiotrichales</taxon>
        <taxon>Piscirickettsiaceae</taxon>
        <taxon>Piscirickettsia</taxon>
    </lineage>
</organism>
<protein>
    <recommendedName>
        <fullName evidence="10">Beta-hexosaminidase</fullName>
        <ecNumber evidence="10">3.2.1.52</ecNumber>
    </recommendedName>
    <alternativeName>
        <fullName evidence="10">Beta-N-acetylhexosaminidase</fullName>
    </alternativeName>
    <alternativeName>
        <fullName evidence="10">N-acetyl-beta-glucosaminidase</fullName>
    </alternativeName>
</protein>
<dbReference type="InterPro" id="IPR036962">
    <property type="entry name" value="Glyco_hydro_3_N_sf"/>
</dbReference>
<keyword evidence="13" id="KW-1185">Reference proteome</keyword>
<keyword evidence="4 10" id="KW-0378">Hydrolase</keyword>
<name>A0ABX2ZZD8_9GAMM</name>
<evidence type="ECO:0000256" key="2">
    <source>
        <dbReference type="ARBA" id="ARBA00022490"/>
    </source>
</evidence>
<evidence type="ECO:0000256" key="6">
    <source>
        <dbReference type="ARBA" id="ARBA00022984"/>
    </source>
</evidence>
<dbReference type="Pfam" id="PF00933">
    <property type="entry name" value="Glyco_hydro_3"/>
    <property type="match status" value="1"/>
</dbReference>
<dbReference type="NCBIfam" id="NF003740">
    <property type="entry name" value="PRK05337.1"/>
    <property type="match status" value="1"/>
</dbReference>
<keyword evidence="8 10" id="KW-0131">Cell cycle</keyword>
<dbReference type="InterPro" id="IPR001764">
    <property type="entry name" value="Glyco_hydro_3_N"/>
</dbReference>
<evidence type="ECO:0000256" key="9">
    <source>
        <dbReference type="ARBA" id="ARBA00023316"/>
    </source>
</evidence>
<dbReference type="EC" id="3.2.1.52" evidence="10"/>
<evidence type="ECO:0000256" key="3">
    <source>
        <dbReference type="ARBA" id="ARBA00022618"/>
    </source>
</evidence>
<keyword evidence="9 10" id="KW-0961">Cell wall biogenesis/degradation</keyword>
<keyword evidence="6 10" id="KW-0573">Peptidoglycan synthesis</keyword>
<evidence type="ECO:0000256" key="8">
    <source>
        <dbReference type="ARBA" id="ARBA00023306"/>
    </source>
</evidence>
<dbReference type="PANTHER" id="PTHR30480">
    <property type="entry name" value="BETA-HEXOSAMINIDASE-RELATED"/>
    <property type="match status" value="1"/>
</dbReference>
<dbReference type="InterPro" id="IPR017853">
    <property type="entry name" value="GH"/>
</dbReference>
<dbReference type="PROSITE" id="PS00775">
    <property type="entry name" value="GLYCOSYL_HYDROL_F3"/>
    <property type="match status" value="1"/>
</dbReference>
<feature type="binding site" evidence="10">
    <location>
        <begin position="168"/>
        <end position="169"/>
    </location>
    <ligand>
        <name>substrate</name>
    </ligand>
</feature>
<evidence type="ECO:0000256" key="1">
    <source>
        <dbReference type="ARBA" id="ARBA00001231"/>
    </source>
</evidence>
<feature type="domain" description="Glycoside hydrolase family 3 N-terminal" evidence="11">
    <location>
        <begin position="13"/>
        <end position="300"/>
    </location>
</feature>
<feature type="binding site" evidence="10">
    <location>
        <position position="63"/>
    </location>
    <ligand>
        <name>substrate</name>
    </ligand>
</feature>
<evidence type="ECO:0000313" key="12">
    <source>
        <dbReference type="EMBL" id="ODN41951.1"/>
    </source>
</evidence>
<comment type="function">
    <text evidence="10">Plays a role in peptidoglycan recycling by cleaving the terminal beta-1,4-linked N-acetylglucosamine (GlcNAc) from peptide-linked peptidoglycan fragments, giving rise to free GlcNAc, anhydro-N-acetylmuramic acid and anhydro-N-acetylmuramic acid-linked peptides.</text>
</comment>
<dbReference type="PANTHER" id="PTHR30480:SF13">
    <property type="entry name" value="BETA-HEXOSAMINIDASE"/>
    <property type="match status" value="1"/>
</dbReference>
<dbReference type="RefSeq" id="WP_069311752.1">
    <property type="nucleotide sequence ID" value="NZ_MDTU01000001.1"/>
</dbReference>
<comment type="subcellular location">
    <subcellularLocation>
        <location evidence="10">Cytoplasm</location>
    </subcellularLocation>
</comment>
<comment type="catalytic activity">
    <reaction evidence="1 10">
        <text>Hydrolysis of terminal non-reducing N-acetyl-D-hexosamine residues in N-acetyl-beta-D-hexosaminides.</text>
        <dbReference type="EC" id="3.2.1.52"/>
    </reaction>
</comment>
<dbReference type="Gene3D" id="3.20.20.300">
    <property type="entry name" value="Glycoside hydrolase, family 3, N-terminal domain"/>
    <property type="match status" value="1"/>
</dbReference>
<dbReference type="HAMAP" id="MF_00364">
    <property type="entry name" value="NagZ"/>
    <property type="match status" value="1"/>
</dbReference>
<proteinExistence type="inferred from homology"/>
<dbReference type="InterPro" id="IPR019800">
    <property type="entry name" value="Glyco_hydro_3_AS"/>
</dbReference>
<evidence type="ECO:0000256" key="10">
    <source>
        <dbReference type="HAMAP-Rule" id="MF_00364"/>
    </source>
</evidence>
<feature type="active site" description="Proton donor/acceptor" evidence="10">
    <location>
        <position position="181"/>
    </location>
</feature>
<dbReference type="EMBL" id="MDTU01000001">
    <property type="protein sequence ID" value="ODN41951.1"/>
    <property type="molecule type" value="Genomic_DNA"/>
</dbReference>
<accession>A0ABX2ZZD8</accession>
<evidence type="ECO:0000256" key="7">
    <source>
        <dbReference type="ARBA" id="ARBA00023295"/>
    </source>
</evidence>
<evidence type="ECO:0000259" key="11">
    <source>
        <dbReference type="Pfam" id="PF00933"/>
    </source>
</evidence>
<reference evidence="12 13" key="1">
    <citation type="submission" date="2016-08" db="EMBL/GenBank/DDBJ databases">
        <title>Draft genome sequence of Candidatus Piscirickettsia litoralis, from seawater.</title>
        <authorList>
            <person name="Wan X."/>
            <person name="Lee A.J."/>
            <person name="Hou S."/>
            <person name="Donachie S.P."/>
        </authorList>
    </citation>
    <scope>NUCLEOTIDE SEQUENCE [LARGE SCALE GENOMIC DNA]</scope>
    <source>
        <strain evidence="12 13">Y2</strain>
    </source>
</reference>
<dbReference type="Proteomes" id="UP000094329">
    <property type="component" value="Unassembled WGS sequence"/>
</dbReference>
<comment type="caution">
    <text evidence="12">The sequence shown here is derived from an EMBL/GenBank/DDBJ whole genome shotgun (WGS) entry which is preliminary data.</text>
</comment>
<keyword evidence="7 10" id="KW-0326">Glycosidase</keyword>